<evidence type="ECO:0000256" key="2">
    <source>
        <dbReference type="SAM" id="Phobius"/>
    </source>
</evidence>
<evidence type="ECO:0000256" key="1">
    <source>
        <dbReference type="SAM" id="MobiDB-lite"/>
    </source>
</evidence>
<feature type="region of interest" description="Disordered" evidence="1">
    <location>
        <begin position="483"/>
        <end position="514"/>
    </location>
</feature>
<proteinExistence type="predicted"/>
<gene>
    <name evidence="3" type="ORF">SOCE836_045360</name>
</gene>
<sequence>MLHTVAISDIHLCELEPGDGLWMRYRQAPYSPDSEVAAMLDALRDEMKHGTARGAGRHELTLVLNGDVFDLDAPRVIDRKSVFHDLPRSAEHAVPAMKAILADHPVFIEALGRVVADGHTVVFISGNHDVQLTLPEVRDLVRSRVVEAALAALGGASRAGSSSPAGAPEAERARAALGARVVFRAWFHKTPDGIIVEHGNQYDAYCSYRYPMVPFGRKPGEIQPTMGSLVCRLLVSRMGYFNPHVDSSFMLSAFGYLAHWARYYLFSRRSLAGAWALGALRTVVELVRRREPERRARLRECLAAAAQETGAPLRAVARHARLFAPPAEDRLGLVARELWLDRAALALLAVAVALVWLLLAPIWLAPAALVAPAGLVVYERLVPKLPLEATWQRVSRAARQVARAHRARAVVFGHTHTPEGSWEGGLFFGNTGSWSAAFEDIACTKPVFAARPLVWLRSEPGAGSSARLSGGLVTWKNGRFEARTASVPPPAEQLREPHGAPPPLRSPATAALRT</sequence>
<feature type="transmembrane region" description="Helical" evidence="2">
    <location>
        <begin position="343"/>
        <end position="364"/>
    </location>
</feature>
<evidence type="ECO:0008006" key="5">
    <source>
        <dbReference type="Google" id="ProtNLM"/>
    </source>
</evidence>
<keyword evidence="2" id="KW-1133">Transmembrane helix</keyword>
<dbReference type="EMBL" id="CP012672">
    <property type="protein sequence ID" value="AUX32399.1"/>
    <property type="molecule type" value="Genomic_DNA"/>
</dbReference>
<name>A0A4P2QQD3_SORCE</name>
<dbReference type="Gene3D" id="3.60.21.10">
    <property type="match status" value="1"/>
</dbReference>
<keyword evidence="2" id="KW-0812">Transmembrane</keyword>
<dbReference type="AlphaFoldDB" id="A0A4P2QQD3"/>
<organism evidence="3 4">
    <name type="scientific">Sorangium cellulosum</name>
    <name type="common">Polyangium cellulosum</name>
    <dbReference type="NCBI Taxonomy" id="56"/>
    <lineage>
        <taxon>Bacteria</taxon>
        <taxon>Pseudomonadati</taxon>
        <taxon>Myxococcota</taxon>
        <taxon>Polyangia</taxon>
        <taxon>Polyangiales</taxon>
        <taxon>Polyangiaceae</taxon>
        <taxon>Sorangium</taxon>
    </lineage>
</organism>
<feature type="transmembrane region" description="Helical" evidence="2">
    <location>
        <begin position="247"/>
        <end position="265"/>
    </location>
</feature>
<keyword evidence="2" id="KW-0472">Membrane</keyword>
<protein>
    <recommendedName>
        <fullName evidence="5">Calcineurin-like phosphoesterase domain-containing protein</fullName>
    </recommendedName>
</protein>
<reference evidence="3 4" key="1">
    <citation type="submission" date="2015-09" db="EMBL/GenBank/DDBJ databases">
        <title>Sorangium comparison.</title>
        <authorList>
            <person name="Zaburannyi N."/>
            <person name="Bunk B."/>
            <person name="Overmann J."/>
            <person name="Mueller R."/>
        </authorList>
    </citation>
    <scope>NUCLEOTIDE SEQUENCE [LARGE SCALE GENOMIC DNA]</scope>
    <source>
        <strain evidence="3 4">So ce836</strain>
    </source>
</reference>
<evidence type="ECO:0000313" key="4">
    <source>
        <dbReference type="Proteomes" id="UP000295497"/>
    </source>
</evidence>
<evidence type="ECO:0000313" key="3">
    <source>
        <dbReference type="EMBL" id="AUX32399.1"/>
    </source>
</evidence>
<dbReference type="Proteomes" id="UP000295497">
    <property type="component" value="Chromosome"/>
</dbReference>
<dbReference type="SUPFAM" id="SSF56300">
    <property type="entry name" value="Metallo-dependent phosphatases"/>
    <property type="match status" value="1"/>
</dbReference>
<accession>A0A4P2QQD3</accession>
<dbReference type="InterPro" id="IPR029052">
    <property type="entry name" value="Metallo-depent_PP-like"/>
</dbReference>